<comment type="similarity">
    <text evidence="2">Belongs to the MipA/OmpV family.</text>
</comment>
<dbReference type="PANTHER" id="PTHR38776:SF1">
    <property type="entry name" value="MLTA-INTERACTING PROTEIN-RELATED"/>
    <property type="match status" value="1"/>
</dbReference>
<dbReference type="AlphaFoldDB" id="A0A849VCR1"/>
<keyword evidence="8" id="KW-1185">Reference proteome</keyword>
<evidence type="ECO:0000256" key="1">
    <source>
        <dbReference type="ARBA" id="ARBA00004442"/>
    </source>
</evidence>
<evidence type="ECO:0000256" key="3">
    <source>
        <dbReference type="ARBA" id="ARBA00022729"/>
    </source>
</evidence>
<evidence type="ECO:0000256" key="6">
    <source>
        <dbReference type="SAM" id="SignalP"/>
    </source>
</evidence>
<evidence type="ECO:0000256" key="5">
    <source>
        <dbReference type="ARBA" id="ARBA00023237"/>
    </source>
</evidence>
<accession>A0A849VCR1</accession>
<dbReference type="EMBL" id="JABBPG010000003">
    <property type="protein sequence ID" value="NOU50845.1"/>
    <property type="molecule type" value="Genomic_DNA"/>
</dbReference>
<comment type="subcellular location">
    <subcellularLocation>
        <location evidence="1">Cell outer membrane</location>
    </subcellularLocation>
</comment>
<proteinExistence type="inferred from homology"/>
<dbReference type="Pfam" id="PF06629">
    <property type="entry name" value="MipA"/>
    <property type="match status" value="1"/>
</dbReference>
<organism evidence="7 8">
    <name type="scientific">Pseudoalteromonas caenipelagi</name>
    <dbReference type="NCBI Taxonomy" id="2726988"/>
    <lineage>
        <taxon>Bacteria</taxon>
        <taxon>Pseudomonadati</taxon>
        <taxon>Pseudomonadota</taxon>
        <taxon>Gammaproteobacteria</taxon>
        <taxon>Alteromonadales</taxon>
        <taxon>Pseudoalteromonadaceae</taxon>
        <taxon>Pseudoalteromonas</taxon>
    </lineage>
</organism>
<dbReference type="GO" id="GO:0009279">
    <property type="term" value="C:cell outer membrane"/>
    <property type="evidence" value="ECO:0007669"/>
    <property type="project" value="UniProtKB-SubCell"/>
</dbReference>
<reference evidence="7 8" key="1">
    <citation type="submission" date="2020-04" db="EMBL/GenBank/DDBJ databases">
        <title>Pseudoalteromonas caenipelagi sp. nov., isolated from a tidal flat.</title>
        <authorList>
            <person name="Park S."/>
            <person name="Yoon J.-H."/>
        </authorList>
    </citation>
    <scope>NUCLEOTIDE SEQUENCE [LARGE SCALE GENOMIC DNA]</scope>
    <source>
        <strain evidence="7 8">JBTF-M23</strain>
    </source>
</reference>
<protein>
    <submittedName>
        <fullName evidence="7">MipA/OmpV family protein</fullName>
    </submittedName>
</protein>
<dbReference type="PANTHER" id="PTHR38776">
    <property type="entry name" value="MLTA-INTERACTING PROTEIN-RELATED"/>
    <property type="match status" value="1"/>
</dbReference>
<feature type="signal peptide" evidence="6">
    <location>
        <begin position="1"/>
        <end position="20"/>
    </location>
</feature>
<evidence type="ECO:0000313" key="8">
    <source>
        <dbReference type="Proteomes" id="UP000586305"/>
    </source>
</evidence>
<evidence type="ECO:0000313" key="7">
    <source>
        <dbReference type="EMBL" id="NOU50845.1"/>
    </source>
</evidence>
<evidence type="ECO:0000256" key="2">
    <source>
        <dbReference type="ARBA" id="ARBA00005722"/>
    </source>
</evidence>
<name>A0A849VCR1_9GAMM</name>
<keyword evidence="5" id="KW-0998">Cell outer membrane</keyword>
<keyword evidence="3 6" id="KW-0732">Signal</keyword>
<dbReference type="Proteomes" id="UP000586305">
    <property type="component" value="Unassembled WGS sequence"/>
</dbReference>
<comment type="caution">
    <text evidence="7">The sequence shown here is derived from an EMBL/GenBank/DDBJ whole genome shotgun (WGS) entry which is preliminary data.</text>
</comment>
<feature type="chain" id="PRO_5032591291" evidence="6">
    <location>
        <begin position="21"/>
        <end position="280"/>
    </location>
</feature>
<dbReference type="RefSeq" id="WP_171625916.1">
    <property type="nucleotide sequence ID" value="NZ_JABBPG010000003.1"/>
</dbReference>
<keyword evidence="4" id="KW-0472">Membrane</keyword>
<gene>
    <name evidence="7" type="ORF">HG263_09900</name>
</gene>
<evidence type="ECO:0000256" key="4">
    <source>
        <dbReference type="ARBA" id="ARBA00023136"/>
    </source>
</evidence>
<dbReference type="InterPro" id="IPR010583">
    <property type="entry name" value="MipA"/>
</dbReference>
<sequence>MSRVLLLALLYFSLSVPSYASNRLYADNALQPSDEFYYDASLGFGLAFEDSYLVGSDAYQDGVDLFNINISATYESWYLDVDHNQLTGGFIIGYSLVDKYNWGLDLVLTQAQDGFSENGFDLYSSNNIPELKGINERQFDLTAGLRLSKRYNHNSQFSFELLQDISSTHNGWVISVFYSKIIPWRNWEFRSAIGVNLYSDDFTDYYFGITPEEQAANRPVYSPQGAYNVVYEFHAEYPINEDWVFLTGWMSTWFSDEIYHSPIVRQNHQHKAKLGVRYVF</sequence>